<dbReference type="Gene3D" id="3.40.190.150">
    <property type="entry name" value="Bordetella uptake gene, domain 1"/>
    <property type="match status" value="1"/>
</dbReference>
<dbReference type="PANTHER" id="PTHR42928:SF5">
    <property type="entry name" value="BLR1237 PROTEIN"/>
    <property type="match status" value="1"/>
</dbReference>
<accession>A9BU50</accession>
<dbReference type="Gene3D" id="3.40.190.10">
    <property type="entry name" value="Periplasmic binding protein-like II"/>
    <property type="match status" value="1"/>
</dbReference>
<dbReference type="EMBL" id="CP000884">
    <property type="protein sequence ID" value="ABX35765.1"/>
    <property type="molecule type" value="Genomic_DNA"/>
</dbReference>
<dbReference type="Pfam" id="PF03401">
    <property type="entry name" value="TctC"/>
    <property type="match status" value="1"/>
</dbReference>
<name>A9BU50_DELAS</name>
<dbReference type="eggNOG" id="COG3181">
    <property type="taxonomic scope" value="Bacteria"/>
</dbReference>
<dbReference type="CDD" id="cd07012">
    <property type="entry name" value="PBP2_Bug_TTT"/>
    <property type="match status" value="1"/>
</dbReference>
<dbReference type="STRING" id="398578.Daci_3127"/>
<dbReference type="KEGG" id="dac:Daci_3127"/>
<evidence type="ECO:0000313" key="2">
    <source>
        <dbReference type="EMBL" id="ABX35765.1"/>
    </source>
</evidence>
<reference evidence="3" key="2">
    <citation type="submission" date="2007-11" db="EMBL/GenBank/DDBJ databases">
        <title>Complete sequence of Delftia acidovorans DSM 14801 / SPH-1.</title>
        <authorList>
            <person name="Copeland A."/>
            <person name="Lucas S."/>
            <person name="Lapidus A."/>
            <person name="Barry K."/>
            <person name="Glavina del Rio T."/>
            <person name="Dalin E."/>
            <person name="Tice H."/>
            <person name="Pitluck S."/>
            <person name="Lowry S."/>
            <person name="Clum A."/>
            <person name="Schmutz J."/>
            <person name="Larimer F."/>
            <person name="Land M."/>
            <person name="Hauser L."/>
            <person name="Kyrpides N."/>
            <person name="Kim E."/>
            <person name="Schleheck D."/>
            <person name="Richardson P."/>
        </authorList>
    </citation>
    <scope>NUCLEOTIDE SEQUENCE [LARGE SCALE GENOMIC DNA]</scope>
    <source>
        <strain evidence="3">DSM 14801 / SPH-1</strain>
    </source>
</reference>
<comment type="similarity">
    <text evidence="1">Belongs to the UPF0065 (bug) family.</text>
</comment>
<gene>
    <name evidence="2" type="ordered locus">Daci_3127</name>
</gene>
<evidence type="ECO:0000256" key="1">
    <source>
        <dbReference type="ARBA" id="ARBA00006987"/>
    </source>
</evidence>
<dbReference type="PANTHER" id="PTHR42928">
    <property type="entry name" value="TRICARBOXYLATE-BINDING PROTEIN"/>
    <property type="match status" value="1"/>
</dbReference>
<dbReference type="Proteomes" id="UP000000784">
    <property type="component" value="Chromosome"/>
</dbReference>
<proteinExistence type="inferred from homology"/>
<reference evidence="2 3" key="1">
    <citation type="journal article" date="2004" name="Appl. Environ. Microbiol.">
        <title>Mineralization of individual congeners of linear alkylbenzenesulfonate by defined pairs of heterotrophic bacteria.</title>
        <authorList>
            <person name="Schleheck D."/>
            <person name="Knepper T.P."/>
            <person name="Fischer K."/>
            <person name="Cook A.M."/>
        </authorList>
    </citation>
    <scope>NUCLEOTIDE SEQUENCE [LARGE SCALE GENOMIC DNA]</scope>
    <source>
        <strain evidence="3">DSM 14801 / SPH-1</strain>
    </source>
</reference>
<sequence length="363" mass="38330">MVWPIADSVLDSMGRALENGLHNPCHRSHDAFRRRQAMHSLITRIARIIGVWACALVPLCGAAQAFPDRPVTLVLAYSAGSISDVLARSVAQQLSARWKQPVLVDNRPGGNQIIAASLVAKAAADGYTLLLCDDGVFTLNPHLFRKLPYSLEDFAPVADLAQLQMVLSSARQVPAASIAELVALARARPGTLNYGSFGTGNIVHLAMDAFSRMAAIELVHVPYKGYPDAIRDVLANQVQLVLGGIGGPALQYLKSGAMRPLAVTGPSRSPLLPDVPTLAEAGFARLDPQVNFILMAPAGTPPAVVRKINAAAAVIVRQEIAATVLAPNGMRPLGASPDALAASLRQGRAAYAELVKSSGVRLD</sequence>
<dbReference type="PIRSF" id="PIRSF017082">
    <property type="entry name" value="YflP"/>
    <property type="match status" value="1"/>
</dbReference>
<dbReference type="AlphaFoldDB" id="A9BU50"/>
<keyword evidence="3" id="KW-1185">Reference proteome</keyword>
<dbReference type="InterPro" id="IPR042100">
    <property type="entry name" value="Bug_dom1"/>
</dbReference>
<evidence type="ECO:0008006" key="4">
    <source>
        <dbReference type="Google" id="ProtNLM"/>
    </source>
</evidence>
<dbReference type="InterPro" id="IPR005064">
    <property type="entry name" value="BUG"/>
</dbReference>
<organism evidence="2 3">
    <name type="scientific">Delftia acidovorans (strain DSM 14801 / SPH-1)</name>
    <dbReference type="NCBI Taxonomy" id="398578"/>
    <lineage>
        <taxon>Bacteria</taxon>
        <taxon>Pseudomonadati</taxon>
        <taxon>Pseudomonadota</taxon>
        <taxon>Betaproteobacteria</taxon>
        <taxon>Burkholderiales</taxon>
        <taxon>Comamonadaceae</taxon>
        <taxon>Delftia</taxon>
    </lineage>
</organism>
<dbReference type="HOGENOM" id="CLU_045683_0_1_4"/>
<evidence type="ECO:0000313" key="3">
    <source>
        <dbReference type="Proteomes" id="UP000000784"/>
    </source>
</evidence>
<protein>
    <recommendedName>
        <fullName evidence="4">Tripartite tricarboxylate transporter substrate binding protein</fullName>
    </recommendedName>
</protein>